<dbReference type="PANTHER" id="PTHR43877">
    <property type="entry name" value="AMINOALKYLPHOSPHONATE N-ACETYLTRANSFERASE-RELATED-RELATED"/>
    <property type="match status" value="1"/>
</dbReference>
<keyword evidence="1 4" id="KW-0808">Transferase</keyword>
<keyword evidence="5" id="KW-1185">Reference proteome</keyword>
<dbReference type="InterPro" id="IPR000182">
    <property type="entry name" value="GNAT_dom"/>
</dbReference>
<evidence type="ECO:0000313" key="5">
    <source>
        <dbReference type="Proteomes" id="UP000054729"/>
    </source>
</evidence>
<reference evidence="4 5" key="1">
    <citation type="submission" date="2015-11" db="EMBL/GenBank/DDBJ databases">
        <title>Genomic analysis of 38 Legionella species identifies large and diverse effector repertoires.</title>
        <authorList>
            <person name="Burstein D."/>
            <person name="Amaro F."/>
            <person name="Zusman T."/>
            <person name="Lifshitz Z."/>
            <person name="Cohen O."/>
            <person name="Gilbert J.A."/>
            <person name="Pupko T."/>
            <person name="Shuman H.A."/>
            <person name="Segal G."/>
        </authorList>
    </citation>
    <scope>NUCLEOTIDE SEQUENCE [LARGE SCALE GENOMIC DNA]</scope>
    <source>
        <strain evidence="4 5">ATCC 51914</strain>
    </source>
</reference>
<feature type="domain" description="N-acetyltransferase" evidence="3">
    <location>
        <begin position="2"/>
        <end position="178"/>
    </location>
</feature>
<evidence type="ECO:0000259" key="3">
    <source>
        <dbReference type="PROSITE" id="PS51186"/>
    </source>
</evidence>
<dbReference type="Proteomes" id="UP000054729">
    <property type="component" value="Unassembled WGS sequence"/>
</dbReference>
<keyword evidence="2" id="KW-0012">Acyltransferase</keyword>
<sequence>MIEIRLANLKEVDTLNQLIIHSANDLSQGFYTKEEIQGAVQFVFGVDTQLIVDGTYFVVEENRIIVACGGWSKRETLFGGNQFKEREEDSVLDPHVDAAKIRAFFVHPEHARKGHGSTLLKHCEQHALTQGFSKFEMMATLPGVKLYEKSGYSKQLEQLIELPNQICVRFVHMMKYLNEN</sequence>
<evidence type="ECO:0000313" key="4">
    <source>
        <dbReference type="EMBL" id="KTD77183.1"/>
    </source>
</evidence>
<dbReference type="GO" id="GO:0016747">
    <property type="term" value="F:acyltransferase activity, transferring groups other than amino-acyl groups"/>
    <property type="evidence" value="ECO:0007669"/>
    <property type="project" value="InterPro"/>
</dbReference>
<dbReference type="CDD" id="cd04301">
    <property type="entry name" value="NAT_SF"/>
    <property type="match status" value="1"/>
</dbReference>
<dbReference type="PATRIC" id="fig|66969.6.peg.2141"/>
<dbReference type="RefSeq" id="WP_058480614.1">
    <property type="nucleotide sequence ID" value="NZ_CAAAIQ010000011.1"/>
</dbReference>
<organism evidence="4 5">
    <name type="scientific">Legionella waltersii</name>
    <dbReference type="NCBI Taxonomy" id="66969"/>
    <lineage>
        <taxon>Bacteria</taxon>
        <taxon>Pseudomonadati</taxon>
        <taxon>Pseudomonadota</taxon>
        <taxon>Gammaproteobacteria</taxon>
        <taxon>Legionellales</taxon>
        <taxon>Legionellaceae</taxon>
        <taxon>Legionella</taxon>
    </lineage>
</organism>
<dbReference type="OrthoDB" id="7356080at2"/>
<dbReference type="InterPro" id="IPR016181">
    <property type="entry name" value="Acyl_CoA_acyltransferase"/>
</dbReference>
<dbReference type="InterPro" id="IPR050832">
    <property type="entry name" value="Bact_Acetyltransf"/>
</dbReference>
<comment type="caution">
    <text evidence="4">The sequence shown here is derived from an EMBL/GenBank/DDBJ whole genome shotgun (WGS) entry which is preliminary data.</text>
</comment>
<proteinExistence type="predicted"/>
<evidence type="ECO:0000256" key="2">
    <source>
        <dbReference type="ARBA" id="ARBA00023315"/>
    </source>
</evidence>
<dbReference type="Pfam" id="PF00583">
    <property type="entry name" value="Acetyltransf_1"/>
    <property type="match status" value="1"/>
</dbReference>
<dbReference type="SUPFAM" id="SSF55729">
    <property type="entry name" value="Acyl-CoA N-acyltransferases (Nat)"/>
    <property type="match status" value="1"/>
</dbReference>
<dbReference type="AlphaFoldDB" id="A0A0W1A737"/>
<accession>A0A0W1A737</accession>
<name>A0A0W1A737_9GAMM</name>
<gene>
    <name evidence="4" type="ORF">Lwal_1960</name>
</gene>
<evidence type="ECO:0000256" key="1">
    <source>
        <dbReference type="ARBA" id="ARBA00022679"/>
    </source>
</evidence>
<dbReference type="STRING" id="66969.Lwal_1960"/>
<dbReference type="EMBL" id="LNZB01000048">
    <property type="protein sequence ID" value="KTD77183.1"/>
    <property type="molecule type" value="Genomic_DNA"/>
</dbReference>
<dbReference type="Gene3D" id="3.40.630.30">
    <property type="match status" value="1"/>
</dbReference>
<protein>
    <submittedName>
        <fullName evidence="4">GNAT family acetyltransferase</fullName>
    </submittedName>
</protein>
<dbReference type="PROSITE" id="PS51186">
    <property type="entry name" value="GNAT"/>
    <property type="match status" value="1"/>
</dbReference>
<dbReference type="PANTHER" id="PTHR43877:SF1">
    <property type="entry name" value="ACETYLTRANSFERASE"/>
    <property type="match status" value="1"/>
</dbReference>